<evidence type="ECO:0000256" key="1">
    <source>
        <dbReference type="ARBA" id="ARBA00022763"/>
    </source>
</evidence>
<organism evidence="3 4">
    <name type="scientific">Halorubrum tibetense</name>
    <dbReference type="NCBI Taxonomy" id="175631"/>
    <lineage>
        <taxon>Archaea</taxon>
        <taxon>Methanobacteriati</taxon>
        <taxon>Methanobacteriota</taxon>
        <taxon>Stenosarchaea group</taxon>
        <taxon>Halobacteria</taxon>
        <taxon>Halobacteriales</taxon>
        <taxon>Haloferacaceae</taxon>
        <taxon>Halorubrum</taxon>
    </lineage>
</organism>
<dbReference type="GO" id="GO:0016787">
    <property type="term" value="F:hydrolase activity"/>
    <property type="evidence" value="ECO:0007669"/>
    <property type="project" value="UniProtKB-ARBA"/>
</dbReference>
<dbReference type="Pfam" id="PF00633">
    <property type="entry name" value="HHH"/>
    <property type="match status" value="1"/>
</dbReference>
<protein>
    <submittedName>
        <fullName evidence="3">Uncharacterized protein</fullName>
    </submittedName>
</protein>
<comment type="caution">
    <text evidence="3">The sequence shown here is derived from an EMBL/GenBank/DDBJ whole genome shotgun (WGS) entry which is preliminary data.</text>
</comment>
<dbReference type="Proteomes" id="UP001596442">
    <property type="component" value="Unassembled WGS sequence"/>
</dbReference>
<keyword evidence="2" id="KW-0234">DNA repair</keyword>
<dbReference type="RefSeq" id="WP_379783204.1">
    <property type="nucleotide sequence ID" value="NZ_JBHSWW010000306.1"/>
</dbReference>
<dbReference type="GO" id="GO:0006281">
    <property type="term" value="P:DNA repair"/>
    <property type="evidence" value="ECO:0007669"/>
    <property type="project" value="UniProtKB-KW"/>
</dbReference>
<evidence type="ECO:0000256" key="2">
    <source>
        <dbReference type="ARBA" id="ARBA00023204"/>
    </source>
</evidence>
<keyword evidence="4" id="KW-1185">Reference proteome</keyword>
<dbReference type="AlphaFoldDB" id="A0ABD5SH54"/>
<feature type="non-terminal residue" evidence="3">
    <location>
        <position position="35"/>
    </location>
</feature>
<evidence type="ECO:0000313" key="4">
    <source>
        <dbReference type="Proteomes" id="UP001596442"/>
    </source>
</evidence>
<sequence>MELEAIPGVGEKTAEALRALDDPEATVASGDVAAI</sequence>
<accession>A0ABD5SH54</accession>
<gene>
    <name evidence="3" type="ORF">ACFQEU_14170</name>
</gene>
<dbReference type="EMBL" id="JBHSWW010000306">
    <property type="protein sequence ID" value="MFC6754593.1"/>
    <property type="molecule type" value="Genomic_DNA"/>
</dbReference>
<proteinExistence type="predicted"/>
<keyword evidence="1" id="KW-0227">DNA damage</keyword>
<dbReference type="GO" id="GO:0140097">
    <property type="term" value="F:catalytic activity, acting on DNA"/>
    <property type="evidence" value="ECO:0007669"/>
    <property type="project" value="UniProtKB-ARBA"/>
</dbReference>
<name>A0ABD5SH54_9EURY</name>
<reference evidence="3 4" key="1">
    <citation type="journal article" date="2019" name="Int. J. Syst. Evol. Microbiol.">
        <title>The Global Catalogue of Microorganisms (GCM) 10K type strain sequencing project: providing services to taxonomists for standard genome sequencing and annotation.</title>
        <authorList>
            <consortium name="The Broad Institute Genomics Platform"/>
            <consortium name="The Broad Institute Genome Sequencing Center for Infectious Disease"/>
            <person name="Wu L."/>
            <person name="Ma J."/>
        </authorList>
    </citation>
    <scope>NUCLEOTIDE SEQUENCE [LARGE SCALE GENOMIC DNA]</scope>
    <source>
        <strain evidence="3 4">CGMCC 1.3239</strain>
    </source>
</reference>
<dbReference type="InterPro" id="IPR000445">
    <property type="entry name" value="HhH_motif"/>
</dbReference>
<evidence type="ECO:0000313" key="3">
    <source>
        <dbReference type="EMBL" id="MFC6754593.1"/>
    </source>
</evidence>